<dbReference type="AlphaFoldDB" id="A0AAJ6CU61"/>
<dbReference type="RefSeq" id="WP_342824810.1">
    <property type="nucleotide sequence ID" value="NZ_CP046146.1"/>
</dbReference>
<dbReference type="EMBL" id="WMBE01000002">
    <property type="protein sequence ID" value="MDG0866942.1"/>
    <property type="molecule type" value="Genomic_DNA"/>
</dbReference>
<dbReference type="Proteomes" id="UP001321249">
    <property type="component" value="Unassembled WGS sequence"/>
</dbReference>
<keyword evidence="4" id="KW-1185">Reference proteome</keyword>
<dbReference type="PROSITE" id="PS51186">
    <property type="entry name" value="GNAT"/>
    <property type="match status" value="1"/>
</dbReference>
<dbReference type="EMBL" id="CP046147">
    <property type="protein sequence ID" value="WFG38360.1"/>
    <property type="molecule type" value="Genomic_DNA"/>
</dbReference>
<dbReference type="SUPFAM" id="SSF55729">
    <property type="entry name" value="Acyl-CoA N-acyltransferases (Nat)"/>
    <property type="match status" value="1"/>
</dbReference>
<dbReference type="Pfam" id="PF00583">
    <property type="entry name" value="Acetyltransf_1"/>
    <property type="match status" value="1"/>
</dbReference>
<evidence type="ECO:0000313" key="5">
    <source>
        <dbReference type="Proteomes" id="UP001321249"/>
    </source>
</evidence>
<gene>
    <name evidence="2" type="ORF">GKO46_07640</name>
    <name evidence="3" type="ORF">GKO48_01645</name>
</gene>
<dbReference type="GO" id="GO:0016747">
    <property type="term" value="F:acyltransferase activity, transferring groups other than amino-acyl groups"/>
    <property type="evidence" value="ECO:0007669"/>
    <property type="project" value="InterPro"/>
</dbReference>
<sequence>MIETLQDVRDTVISMLCAELSCTESQLTDGKVHISVRKPDAHQNPAHRLFDPHPGKIGIASLGIGGIVCVDEEHFDWAEEVFKPAPTSTRDELFMPDRMGKMAELVRPEGLVLYGPFPRFAVSHSTVTHVEAPASYSVRVVDQKGADAIGQRARWHNAIYKVPTETARPTMIAAIAEQEGDIVGVCGASADSPFMWQLGIDVTPEHQGRGLAPALASAVAEAVLDEGKLPYYGTSASNIPSMRTALAAGFKPMWVEVLSRPADN</sequence>
<evidence type="ECO:0000259" key="1">
    <source>
        <dbReference type="PROSITE" id="PS51186"/>
    </source>
</evidence>
<reference evidence="4 5" key="1">
    <citation type="submission" date="2019-11" db="EMBL/GenBank/DDBJ databases">
        <authorList>
            <person name="Cho J.-C."/>
        </authorList>
    </citation>
    <scope>NUCLEOTIDE SEQUENCE [LARGE SCALE GENOMIC DNA]</scope>
    <source>
        <strain evidence="3 4">JH1073</strain>
        <strain evidence="2 5">JH702</strain>
    </source>
</reference>
<reference evidence="3" key="2">
    <citation type="journal article" date="2023" name="Nat. Commun.">
        <title>Cultivation of marine bacteria of the SAR202 clade.</title>
        <authorList>
            <person name="Lim Y."/>
            <person name="Seo J.H."/>
            <person name="Giovannoni S.J."/>
            <person name="Kang I."/>
            <person name="Cho J.C."/>
        </authorList>
    </citation>
    <scope>NUCLEOTIDE SEQUENCE</scope>
    <source>
        <strain evidence="3">JH1073</strain>
    </source>
</reference>
<evidence type="ECO:0000313" key="3">
    <source>
        <dbReference type="EMBL" id="WFG38360.1"/>
    </source>
</evidence>
<feature type="domain" description="N-acetyltransferase" evidence="1">
    <location>
        <begin position="122"/>
        <end position="264"/>
    </location>
</feature>
<dbReference type="Proteomes" id="UP001219901">
    <property type="component" value="Chromosome"/>
</dbReference>
<organism evidence="3 4">
    <name type="scientific">Candidatus Lucifugimonas marina</name>
    <dbReference type="NCBI Taxonomy" id="3038979"/>
    <lineage>
        <taxon>Bacteria</taxon>
        <taxon>Bacillati</taxon>
        <taxon>Chloroflexota</taxon>
        <taxon>Dehalococcoidia</taxon>
        <taxon>SAR202 cluster</taxon>
        <taxon>Candidatus Lucifugimonadales</taxon>
        <taxon>Candidatus Lucifugimonadaceae</taxon>
        <taxon>Candidatus Lucifugimonas</taxon>
    </lineage>
</organism>
<dbReference type="Gene3D" id="3.40.630.30">
    <property type="match status" value="1"/>
</dbReference>
<dbReference type="InterPro" id="IPR016181">
    <property type="entry name" value="Acyl_CoA_acyltransferase"/>
</dbReference>
<reference evidence="4" key="3">
    <citation type="submission" date="2023-06" db="EMBL/GenBank/DDBJ databases">
        <title>Pangenomics reveal diversification of enzyme families and niche specialization in globally abundant SAR202 bacteria.</title>
        <authorList>
            <person name="Saw J.H.W."/>
        </authorList>
    </citation>
    <scope>NUCLEOTIDE SEQUENCE [LARGE SCALE GENOMIC DNA]</scope>
    <source>
        <strain evidence="4">JH1073</strain>
    </source>
</reference>
<protein>
    <submittedName>
        <fullName evidence="3">GNAT family N-acetyltransferase</fullName>
    </submittedName>
</protein>
<proteinExistence type="predicted"/>
<evidence type="ECO:0000313" key="2">
    <source>
        <dbReference type="EMBL" id="MDG0866942.1"/>
    </source>
</evidence>
<accession>A0AAJ6CU61</accession>
<evidence type="ECO:0000313" key="4">
    <source>
        <dbReference type="Proteomes" id="UP001219901"/>
    </source>
</evidence>
<name>A0AAJ6CU61_9CHLR</name>
<dbReference type="CDD" id="cd04301">
    <property type="entry name" value="NAT_SF"/>
    <property type="match status" value="1"/>
</dbReference>
<dbReference type="InterPro" id="IPR000182">
    <property type="entry name" value="GNAT_dom"/>
</dbReference>